<keyword evidence="6" id="KW-0175">Coiled coil</keyword>
<comment type="subcellular location">
    <subcellularLocation>
        <location evidence="1">Nucleus</location>
    </subcellularLocation>
</comment>
<keyword evidence="10" id="KW-1185">Reference proteome</keyword>
<evidence type="ECO:0000256" key="2">
    <source>
        <dbReference type="ARBA" id="ARBA00023015"/>
    </source>
</evidence>
<proteinExistence type="predicted"/>
<gene>
    <name evidence="9" type="ORF">TIFTF001_014089</name>
</gene>
<dbReference type="Gene3D" id="4.10.280.10">
    <property type="entry name" value="Helix-loop-helix DNA-binding domain"/>
    <property type="match status" value="1"/>
</dbReference>
<dbReference type="Proteomes" id="UP001187192">
    <property type="component" value="Unassembled WGS sequence"/>
</dbReference>
<reference evidence="9" key="1">
    <citation type="submission" date="2023-07" db="EMBL/GenBank/DDBJ databases">
        <title>draft genome sequence of fig (Ficus carica).</title>
        <authorList>
            <person name="Takahashi T."/>
            <person name="Nishimura K."/>
        </authorList>
    </citation>
    <scope>NUCLEOTIDE SEQUENCE</scope>
</reference>
<dbReference type="PANTHER" id="PTHR46266:SF1">
    <property type="entry name" value="TRANSCRIPTION FACTOR MYC1"/>
    <property type="match status" value="1"/>
</dbReference>
<keyword evidence="3" id="KW-0010">Activator</keyword>
<organism evidence="9 10">
    <name type="scientific">Ficus carica</name>
    <name type="common">Common fig</name>
    <dbReference type="NCBI Taxonomy" id="3494"/>
    <lineage>
        <taxon>Eukaryota</taxon>
        <taxon>Viridiplantae</taxon>
        <taxon>Streptophyta</taxon>
        <taxon>Embryophyta</taxon>
        <taxon>Tracheophyta</taxon>
        <taxon>Spermatophyta</taxon>
        <taxon>Magnoliopsida</taxon>
        <taxon>eudicotyledons</taxon>
        <taxon>Gunneridae</taxon>
        <taxon>Pentapetalae</taxon>
        <taxon>rosids</taxon>
        <taxon>fabids</taxon>
        <taxon>Rosales</taxon>
        <taxon>Moraceae</taxon>
        <taxon>Ficeae</taxon>
        <taxon>Ficus</taxon>
    </lineage>
</organism>
<dbReference type="PROSITE" id="PS50888">
    <property type="entry name" value="BHLH"/>
    <property type="match status" value="1"/>
</dbReference>
<name>A0AA87ZW66_FICCA</name>
<dbReference type="EMBL" id="BTGU01000019">
    <property type="protein sequence ID" value="GMN44909.1"/>
    <property type="molecule type" value="Genomic_DNA"/>
</dbReference>
<dbReference type="Pfam" id="PF22754">
    <property type="entry name" value="bHLH-TF_ACT-like_plant"/>
    <property type="match status" value="1"/>
</dbReference>
<accession>A0AA87ZW66</accession>
<evidence type="ECO:0000313" key="9">
    <source>
        <dbReference type="EMBL" id="GMN44909.1"/>
    </source>
</evidence>
<evidence type="ECO:0000256" key="7">
    <source>
        <dbReference type="SAM" id="MobiDB-lite"/>
    </source>
</evidence>
<dbReference type="GO" id="GO:0005634">
    <property type="term" value="C:nucleus"/>
    <property type="evidence" value="ECO:0007669"/>
    <property type="project" value="UniProtKB-SubCell"/>
</dbReference>
<dbReference type="Pfam" id="PF14215">
    <property type="entry name" value="bHLH-MYC_N"/>
    <property type="match status" value="1"/>
</dbReference>
<keyword evidence="2" id="KW-0805">Transcription regulation</keyword>
<dbReference type="AlphaFoldDB" id="A0AA87ZW66"/>
<evidence type="ECO:0000313" key="10">
    <source>
        <dbReference type="Proteomes" id="UP001187192"/>
    </source>
</evidence>
<evidence type="ECO:0000256" key="6">
    <source>
        <dbReference type="SAM" id="Coils"/>
    </source>
</evidence>
<dbReference type="GO" id="GO:0046983">
    <property type="term" value="F:protein dimerization activity"/>
    <property type="evidence" value="ECO:0007669"/>
    <property type="project" value="InterPro"/>
</dbReference>
<comment type="caution">
    <text evidence="9">The sequence shown here is derived from an EMBL/GenBank/DDBJ whole genome shotgun (WGS) entry which is preliminary data.</text>
</comment>
<keyword evidence="4" id="KW-0804">Transcription</keyword>
<sequence length="626" mass="70469">MGNGKSEKLMKHLAVAVRSIQWNYAIFWSISTTEEGVLEWREGYYNGDIKTSKTVLAMELKAEKRGLKRSEQLRELYKSLSEGETEQQAKRTSSSSSSAAALSPEDLTDEEWYYLVCMSFVFTLGQCLPGQALANGQTIWLCDAQHADSKVFSRSLLAKTVVCFPHLDGVIEIGVTDLVSEDHNLLQHIKASLLDFSKPVCTMKSSQPTADDYDADDDQMCTNVDREINDSLNLEKMSSPLEDIRCDHEDFNMDSPDECSNGRDHNQETEDSFMLEGINGEASQVQSWHFMDDDFTNGAQHSMNLSDCVSEAFANQEKALSHPVDGNLNRQCLRELQNFNDMKLSSLDLGADDDLHYKKTVAAILGGPCQLIEHSCSCNYDHESSFTAWKKGHDGNYRLRMPQKMLKKILFSVPFMYKSSSLKSHHKDFGKGLENLHNDCTGRIKYKKSGESENFLALSSIVPSMSKTDKAVILNDTIKYLKELEERVQELESSKKSEKARKKCVEMVVQTSDNYDKKKIDNGRYKCLHKRKACDIDETDPDPNALDLKVGIKDKEVQIDIRCPYKEYILLDIMDAINGLHLNSYSVQSSNLDGFFTLTLKSKFRGTAVASAGMIKQALSKVAAKC</sequence>
<dbReference type="InterPro" id="IPR054502">
    <property type="entry name" value="bHLH-TF_ACT-like_plant"/>
</dbReference>
<dbReference type="SUPFAM" id="SSF47459">
    <property type="entry name" value="HLH, helix-loop-helix DNA-binding domain"/>
    <property type="match status" value="1"/>
</dbReference>
<evidence type="ECO:0000256" key="4">
    <source>
        <dbReference type="ARBA" id="ARBA00023163"/>
    </source>
</evidence>
<evidence type="ECO:0000256" key="3">
    <source>
        <dbReference type="ARBA" id="ARBA00023159"/>
    </source>
</evidence>
<evidence type="ECO:0000256" key="1">
    <source>
        <dbReference type="ARBA" id="ARBA00004123"/>
    </source>
</evidence>
<dbReference type="InterPro" id="IPR025610">
    <property type="entry name" value="MYC/MYB_N"/>
</dbReference>
<protein>
    <recommendedName>
        <fullName evidence="8">BHLH domain-containing protein</fullName>
    </recommendedName>
</protein>
<dbReference type="InterPro" id="IPR036638">
    <property type="entry name" value="HLH_DNA-bd_sf"/>
</dbReference>
<dbReference type="InterPro" id="IPR011598">
    <property type="entry name" value="bHLH_dom"/>
</dbReference>
<dbReference type="GO" id="GO:0080090">
    <property type="term" value="P:regulation of primary metabolic process"/>
    <property type="evidence" value="ECO:0007669"/>
    <property type="project" value="UniProtKB-ARBA"/>
</dbReference>
<keyword evidence="5" id="KW-0539">Nucleus</keyword>
<feature type="domain" description="BHLH" evidence="8">
    <location>
        <begin position="435"/>
        <end position="484"/>
    </location>
</feature>
<feature type="compositionally biased region" description="Low complexity" evidence="7">
    <location>
        <begin position="93"/>
        <end position="103"/>
    </location>
</feature>
<dbReference type="PANTHER" id="PTHR46266">
    <property type="entry name" value="TRANSCRIPTION FACTOR TT8"/>
    <property type="match status" value="1"/>
</dbReference>
<feature type="region of interest" description="Disordered" evidence="7">
    <location>
        <begin position="80"/>
        <end position="103"/>
    </location>
</feature>
<feature type="coiled-coil region" evidence="6">
    <location>
        <begin position="474"/>
        <end position="501"/>
    </location>
</feature>
<evidence type="ECO:0000259" key="8">
    <source>
        <dbReference type="PROSITE" id="PS50888"/>
    </source>
</evidence>
<evidence type="ECO:0000256" key="5">
    <source>
        <dbReference type="ARBA" id="ARBA00023242"/>
    </source>
</evidence>